<dbReference type="GO" id="GO:0051321">
    <property type="term" value="P:meiotic cell cycle"/>
    <property type="evidence" value="ECO:0007669"/>
    <property type="project" value="UniProtKB-KW"/>
</dbReference>
<dbReference type="InterPro" id="IPR013083">
    <property type="entry name" value="Znf_RING/FYVE/PHD"/>
</dbReference>
<evidence type="ECO:0000313" key="8">
    <source>
        <dbReference type="EMBL" id="RDL39663.1"/>
    </source>
</evidence>
<comment type="caution">
    <text evidence="8">The sequence shown here is derived from an EMBL/GenBank/DDBJ whole genome shotgun (WGS) entry which is preliminary data.</text>
</comment>
<dbReference type="PROSITE" id="PS50815">
    <property type="entry name" value="HORMA"/>
    <property type="match status" value="1"/>
</dbReference>
<dbReference type="InterPro" id="IPR051294">
    <property type="entry name" value="HORMA_MeioticProgression"/>
</dbReference>
<dbReference type="Pfam" id="PF02301">
    <property type="entry name" value="HORMA"/>
    <property type="match status" value="1"/>
</dbReference>
<feature type="region of interest" description="Disordered" evidence="6">
    <location>
        <begin position="288"/>
        <end position="340"/>
    </location>
</feature>
<evidence type="ECO:0000256" key="3">
    <source>
        <dbReference type="ARBA" id="ARBA00022454"/>
    </source>
</evidence>
<dbReference type="SUPFAM" id="SSF57903">
    <property type="entry name" value="FYVE/PHD zinc finger"/>
    <property type="match status" value="1"/>
</dbReference>
<comment type="subcellular location">
    <subcellularLocation>
        <location evidence="2">Chromosome</location>
    </subcellularLocation>
    <subcellularLocation>
        <location evidence="1">Nucleus</location>
    </subcellularLocation>
</comment>
<dbReference type="PANTHER" id="PTHR48225">
    <property type="entry name" value="HORMA DOMAIN-CONTAINING PROTEIN 1"/>
    <property type="match status" value="1"/>
</dbReference>
<feature type="domain" description="HORMA" evidence="7">
    <location>
        <begin position="50"/>
        <end position="288"/>
    </location>
</feature>
<dbReference type="Proteomes" id="UP000254866">
    <property type="component" value="Unassembled WGS sequence"/>
</dbReference>
<evidence type="ECO:0000256" key="4">
    <source>
        <dbReference type="ARBA" id="ARBA00023242"/>
    </source>
</evidence>
<proteinExistence type="predicted"/>
<dbReference type="InterPro" id="IPR011011">
    <property type="entry name" value="Znf_FYVE_PHD"/>
</dbReference>
<dbReference type="GeneID" id="43596852"/>
<evidence type="ECO:0000259" key="7">
    <source>
        <dbReference type="PROSITE" id="PS50815"/>
    </source>
</evidence>
<evidence type="ECO:0000256" key="6">
    <source>
        <dbReference type="SAM" id="MobiDB-lite"/>
    </source>
</evidence>
<feature type="compositionally biased region" description="Polar residues" evidence="6">
    <location>
        <begin position="292"/>
        <end position="302"/>
    </location>
</feature>
<dbReference type="STRING" id="2656787.A0A370TVV1"/>
<gene>
    <name evidence="8" type="ORF">BP5553_04003</name>
</gene>
<dbReference type="RefSeq" id="XP_031872319.1">
    <property type="nucleotide sequence ID" value="XM_032012626.1"/>
</dbReference>
<reference evidence="8 9" key="1">
    <citation type="journal article" date="2018" name="IMA Fungus">
        <title>IMA Genome-F 9: Draft genome sequence of Annulohypoxylon stygium, Aspergillus mulundensis, Berkeleyomyces basicola (syn. Thielaviopsis basicola), Ceratocystis smalleyi, two Cercospora beticola strains, Coleophoma cylindrospora, Fusarium fracticaudum, Phialophora cf. hyalina, and Morchella septimelata.</title>
        <authorList>
            <person name="Wingfield B.D."/>
            <person name="Bills G.F."/>
            <person name="Dong Y."/>
            <person name="Huang W."/>
            <person name="Nel W.J."/>
            <person name="Swalarsk-Parry B.S."/>
            <person name="Vaghefi N."/>
            <person name="Wilken P.M."/>
            <person name="An Z."/>
            <person name="de Beer Z.W."/>
            <person name="De Vos L."/>
            <person name="Chen L."/>
            <person name="Duong T.A."/>
            <person name="Gao Y."/>
            <person name="Hammerbacher A."/>
            <person name="Kikkert J.R."/>
            <person name="Li Y."/>
            <person name="Li H."/>
            <person name="Li K."/>
            <person name="Li Q."/>
            <person name="Liu X."/>
            <person name="Ma X."/>
            <person name="Naidoo K."/>
            <person name="Pethybridge S.J."/>
            <person name="Sun J."/>
            <person name="Steenkamp E.T."/>
            <person name="van der Nest M.A."/>
            <person name="van Wyk S."/>
            <person name="Wingfield M.J."/>
            <person name="Xiong C."/>
            <person name="Yue Q."/>
            <person name="Zhang X."/>
        </authorList>
    </citation>
    <scope>NUCLEOTIDE SEQUENCE [LARGE SCALE GENOMIC DNA]</scope>
    <source>
        <strain evidence="8 9">BP 5553</strain>
    </source>
</reference>
<dbReference type="PANTHER" id="PTHR48225:SF7">
    <property type="entry name" value="MEIOSIS-SPECIFIC PROTEIN HOP1"/>
    <property type="match status" value="1"/>
</dbReference>
<dbReference type="EMBL" id="NPIC01000002">
    <property type="protein sequence ID" value="RDL39663.1"/>
    <property type="molecule type" value="Genomic_DNA"/>
</dbReference>
<feature type="region of interest" description="Disordered" evidence="6">
    <location>
        <begin position="1"/>
        <end position="35"/>
    </location>
</feature>
<keyword evidence="9" id="KW-1185">Reference proteome</keyword>
<dbReference type="OrthoDB" id="1928087at2759"/>
<dbReference type="InterPro" id="IPR003511">
    <property type="entry name" value="HORMA_dom"/>
</dbReference>
<name>A0A370TVV1_9HELO</name>
<evidence type="ECO:0000256" key="1">
    <source>
        <dbReference type="ARBA" id="ARBA00004123"/>
    </source>
</evidence>
<organism evidence="8 9">
    <name type="scientific">Venustampulla echinocandica</name>
    <dbReference type="NCBI Taxonomy" id="2656787"/>
    <lineage>
        <taxon>Eukaryota</taxon>
        <taxon>Fungi</taxon>
        <taxon>Dikarya</taxon>
        <taxon>Ascomycota</taxon>
        <taxon>Pezizomycotina</taxon>
        <taxon>Leotiomycetes</taxon>
        <taxon>Helotiales</taxon>
        <taxon>Pleuroascaceae</taxon>
        <taxon>Venustampulla</taxon>
    </lineage>
</organism>
<dbReference type="InterPro" id="IPR036390">
    <property type="entry name" value="WH_DNA-bd_sf"/>
</dbReference>
<dbReference type="AlphaFoldDB" id="A0A370TVV1"/>
<dbReference type="Gene3D" id="3.30.900.10">
    <property type="entry name" value="HORMA domain"/>
    <property type="match status" value="1"/>
</dbReference>
<feature type="compositionally biased region" description="Polar residues" evidence="6">
    <location>
        <begin position="320"/>
        <end position="336"/>
    </location>
</feature>
<sequence length="711" mass="79936">MAVGRAHRAMNRAGASHAQNRLIAGSRRRNRRGQTQLVHRPTTETKVTLEHSKQLVRVAITATISTIAWIRRCFGPDYRWKYRSCDPADPTFNYASYKDGLEPPADFDSTPGLYQWPVITGGQQQAADKLLTWLEGGVRDAVEKGFLSKLQLNFHTAEGTASPSNIIESYTMAFTYEKEGISQLIGTEFSGQRDEDTPMLVHDANTQMINLVNSVCERVRCFDKCRESSSEPLGRKLTMKLEFNDRCPPDYQPDSFCPSKDQAGISDLAPNHEVLTMQSDFHRVSVQLPSYDPSQDRGQMPQSPEPYVQRDEDLPDTADTPDNISNGRSETVSSRSYDAFQTPDKLSAQAEEIHTQPEVMSMLEKIGISRSSNDGTQDTILLSKCRFLPNREASATVHPAAPFQADVTHRRYAGHVCEKLDKIRAHQVNTSDYGLDGPSSTQPKVACECRVSTDQENLMKCGLCDNFQHMQCYGYYESKSAKVESACYTCLLKDEEIVSSGMDILCIKRRIMYCLLAVGGNTVEEIARYIDREVQVVETFLQHLENKGYVEQRKPTKKPRTNQKVTKTEYSVIADELQLRREIFDPDLGIAHHLNFSDTFVGEHQAASLGLSTEPSVQQLDETDPSQRARENALLAGSSTQGTPSPRIPRSFVKYATISRSHSPEFHNWLPSQEETSSARLKRSHEASLNGGRKVVRFWDARSPQIVHPRI</sequence>
<evidence type="ECO:0000256" key="5">
    <source>
        <dbReference type="ARBA" id="ARBA00023254"/>
    </source>
</evidence>
<evidence type="ECO:0000313" key="9">
    <source>
        <dbReference type="Proteomes" id="UP000254866"/>
    </source>
</evidence>
<dbReference type="GO" id="GO:0005694">
    <property type="term" value="C:chromosome"/>
    <property type="evidence" value="ECO:0007669"/>
    <property type="project" value="UniProtKB-SubCell"/>
</dbReference>
<dbReference type="GO" id="GO:0005634">
    <property type="term" value="C:nucleus"/>
    <property type="evidence" value="ECO:0007669"/>
    <property type="project" value="UniProtKB-SubCell"/>
</dbReference>
<keyword evidence="5" id="KW-0469">Meiosis</keyword>
<feature type="compositionally biased region" description="Basic residues" evidence="6">
    <location>
        <begin position="1"/>
        <end position="10"/>
    </location>
</feature>
<dbReference type="Gene3D" id="3.30.40.10">
    <property type="entry name" value="Zinc/RING finger domain, C3HC4 (zinc finger)"/>
    <property type="match status" value="1"/>
</dbReference>
<dbReference type="InterPro" id="IPR036570">
    <property type="entry name" value="HORMA_dom_sf"/>
</dbReference>
<keyword evidence="4" id="KW-0539">Nucleus</keyword>
<keyword evidence="3" id="KW-0158">Chromosome</keyword>
<dbReference type="SUPFAM" id="SSF46785">
    <property type="entry name" value="Winged helix' DNA-binding domain"/>
    <property type="match status" value="1"/>
</dbReference>
<evidence type="ECO:0000256" key="2">
    <source>
        <dbReference type="ARBA" id="ARBA00004286"/>
    </source>
</evidence>
<accession>A0A370TVV1</accession>
<protein>
    <recommendedName>
        <fullName evidence="7">HORMA domain-containing protein</fullName>
    </recommendedName>
</protein>